<proteinExistence type="inferred from homology"/>
<dbReference type="EMBL" id="JARGDL010000008">
    <property type="protein sequence ID" value="MDF1611926.1"/>
    <property type="molecule type" value="Genomic_DNA"/>
</dbReference>
<comment type="caution">
    <text evidence="5">The sequence shown here is derived from an EMBL/GenBank/DDBJ whole genome shotgun (WGS) entry which is preliminary data.</text>
</comment>
<dbReference type="AlphaFoldDB" id="A0AAE3TCY0"/>
<evidence type="ECO:0000313" key="6">
    <source>
        <dbReference type="Proteomes" id="UP001221302"/>
    </source>
</evidence>
<protein>
    <submittedName>
        <fullName evidence="5">Efflux RND transporter periplasmic adaptor subunit</fullName>
    </submittedName>
</protein>
<feature type="domain" description="YknX-like C-terminal permuted SH3-like" evidence="3">
    <location>
        <begin position="282"/>
        <end position="349"/>
    </location>
</feature>
<accession>A0AAE3TCY0</accession>
<evidence type="ECO:0000256" key="2">
    <source>
        <dbReference type="SAM" id="Phobius"/>
    </source>
</evidence>
<dbReference type="Gene3D" id="2.40.420.20">
    <property type="match status" value="1"/>
</dbReference>
<dbReference type="Proteomes" id="UP001221302">
    <property type="component" value="Unassembled WGS sequence"/>
</dbReference>
<dbReference type="GO" id="GO:1990281">
    <property type="term" value="C:efflux pump complex"/>
    <property type="evidence" value="ECO:0007669"/>
    <property type="project" value="TreeGrafter"/>
</dbReference>
<organism evidence="5 6">
    <name type="scientific">Stygiobacter electus</name>
    <dbReference type="NCBI Taxonomy" id="3032292"/>
    <lineage>
        <taxon>Bacteria</taxon>
        <taxon>Pseudomonadati</taxon>
        <taxon>Ignavibacteriota</taxon>
        <taxon>Ignavibacteria</taxon>
        <taxon>Ignavibacteriales</taxon>
        <taxon>Melioribacteraceae</taxon>
        <taxon>Stygiobacter</taxon>
    </lineage>
</organism>
<dbReference type="GO" id="GO:0015562">
    <property type="term" value="F:efflux transmembrane transporter activity"/>
    <property type="evidence" value="ECO:0007669"/>
    <property type="project" value="TreeGrafter"/>
</dbReference>
<dbReference type="PANTHER" id="PTHR30469">
    <property type="entry name" value="MULTIDRUG RESISTANCE PROTEIN MDTA"/>
    <property type="match status" value="1"/>
</dbReference>
<keyword evidence="6" id="KW-1185">Reference proteome</keyword>
<evidence type="ECO:0000259" key="4">
    <source>
        <dbReference type="Pfam" id="PF25990"/>
    </source>
</evidence>
<comment type="similarity">
    <text evidence="1">Belongs to the membrane fusion protein (MFP) (TC 8.A.1) family.</text>
</comment>
<dbReference type="InterPro" id="IPR058636">
    <property type="entry name" value="Beta-barrel_YknX"/>
</dbReference>
<dbReference type="InterPro" id="IPR006143">
    <property type="entry name" value="RND_pump_MFP"/>
</dbReference>
<reference evidence="5" key="1">
    <citation type="submission" date="2023-03" db="EMBL/GenBank/DDBJ databases">
        <title>Stygiobacter electus gen. nov., sp. nov., facultatively anaerobic thermotolerant bacterium of the class Ignavibacteria from a well of Yessentuki mineral water deposit.</title>
        <authorList>
            <person name="Podosokorskaya O.A."/>
            <person name="Elcheninov A.G."/>
            <person name="Petrova N.F."/>
            <person name="Zavarzina D.G."/>
            <person name="Kublanov I.V."/>
            <person name="Merkel A.Y."/>
        </authorList>
    </citation>
    <scope>NUCLEOTIDE SEQUENCE</scope>
    <source>
        <strain evidence="5">09-Me</strain>
    </source>
</reference>
<evidence type="ECO:0000259" key="3">
    <source>
        <dbReference type="Pfam" id="PF25989"/>
    </source>
</evidence>
<keyword evidence="2" id="KW-0812">Transmembrane</keyword>
<name>A0AAE3TCY0_9BACT</name>
<keyword evidence="2" id="KW-0472">Membrane</keyword>
<dbReference type="Gene3D" id="2.40.30.170">
    <property type="match status" value="1"/>
</dbReference>
<sequence length="353" mass="38822">MKNWKIFVGLAVIAIIIISILVINKKKLAQNTSGGIDLKYFVTVEKVQKKDLETKVSLTGTVYANNDVNILSETSGKVVAVYAKVGDYKPANSIIVQVDDELRKAALMSAEANYEKAKKDFERFQKLYQEKSINEGQLDQAKVGLAMAESQYIIAKRQYEDTKIKTPISGYITARNVDIGTMLQGAPQPTFVANVVDLSRVKVKINLSEIDAAIFKPGDQVKVITDVYPGVIFNGKIEYISNKADEAHTYPTEISIVNQTSHLLKAGMFARVELSSTKNKNVLVIPREALVGSVKNPQVYVVENNIAKLKNVVLGAESGIYVEVLSGLNVGELLVVNGQNNLEDNTKVEIIDK</sequence>
<dbReference type="SUPFAM" id="SSF111369">
    <property type="entry name" value="HlyD-like secretion proteins"/>
    <property type="match status" value="1"/>
</dbReference>
<dbReference type="Gene3D" id="1.10.287.470">
    <property type="entry name" value="Helix hairpin bin"/>
    <property type="match status" value="1"/>
</dbReference>
<dbReference type="Gene3D" id="2.40.50.100">
    <property type="match status" value="1"/>
</dbReference>
<dbReference type="Pfam" id="PF25990">
    <property type="entry name" value="Beta-barrel_YknX"/>
    <property type="match status" value="1"/>
</dbReference>
<dbReference type="RefSeq" id="WP_321535694.1">
    <property type="nucleotide sequence ID" value="NZ_JARGDL010000008.1"/>
</dbReference>
<dbReference type="InterPro" id="IPR058637">
    <property type="entry name" value="YknX-like_C"/>
</dbReference>
<evidence type="ECO:0000313" key="5">
    <source>
        <dbReference type="EMBL" id="MDF1611926.1"/>
    </source>
</evidence>
<dbReference type="NCBIfam" id="TIGR01730">
    <property type="entry name" value="RND_mfp"/>
    <property type="match status" value="1"/>
</dbReference>
<dbReference type="PANTHER" id="PTHR30469:SF15">
    <property type="entry name" value="HLYD FAMILY OF SECRETION PROTEINS"/>
    <property type="match status" value="1"/>
</dbReference>
<feature type="domain" description="YknX-like beta-barrel" evidence="4">
    <location>
        <begin position="202"/>
        <end position="273"/>
    </location>
</feature>
<keyword evidence="2" id="KW-1133">Transmembrane helix</keyword>
<feature type="transmembrane region" description="Helical" evidence="2">
    <location>
        <begin position="6"/>
        <end position="23"/>
    </location>
</feature>
<dbReference type="Pfam" id="PF25989">
    <property type="entry name" value="YknX_C"/>
    <property type="match status" value="1"/>
</dbReference>
<evidence type="ECO:0000256" key="1">
    <source>
        <dbReference type="ARBA" id="ARBA00009477"/>
    </source>
</evidence>
<gene>
    <name evidence="5" type="ORF">P0M35_07175</name>
</gene>